<dbReference type="Pfam" id="PF00975">
    <property type="entry name" value="Thioesterase"/>
    <property type="match status" value="1"/>
</dbReference>
<reference evidence="4" key="2">
    <citation type="submission" date="2016-10" db="EMBL/GenBank/DDBJ databases">
        <authorList>
            <person name="de Groot N.N."/>
        </authorList>
    </citation>
    <scope>NUCLEOTIDE SEQUENCE [LARGE SCALE GENOMIC DNA]</scope>
    <source>
        <strain evidence="4">DSM 12111</strain>
    </source>
</reference>
<dbReference type="Gene3D" id="3.40.50.1820">
    <property type="entry name" value="alpha/beta hydrolase"/>
    <property type="match status" value="1"/>
</dbReference>
<evidence type="ECO:0000259" key="3">
    <source>
        <dbReference type="SMART" id="SM00824"/>
    </source>
</evidence>
<dbReference type="EMBL" id="FNSC01000001">
    <property type="protein sequence ID" value="SED58038.1"/>
    <property type="molecule type" value="Genomic_DNA"/>
</dbReference>
<dbReference type="InterPro" id="IPR012223">
    <property type="entry name" value="TEII"/>
</dbReference>
<keyword evidence="2" id="KW-0378">Hydrolase</keyword>
<evidence type="ECO:0000256" key="1">
    <source>
        <dbReference type="ARBA" id="ARBA00007169"/>
    </source>
</evidence>
<dbReference type="GO" id="GO:0008610">
    <property type="term" value="P:lipid biosynthetic process"/>
    <property type="evidence" value="ECO:0007669"/>
    <property type="project" value="TreeGrafter"/>
</dbReference>
<reference evidence="6" key="1">
    <citation type="submission" date="2016-10" db="EMBL/GenBank/DDBJ databases">
        <authorList>
            <person name="Varghese N."/>
            <person name="Submissions S."/>
        </authorList>
    </citation>
    <scope>NUCLEOTIDE SEQUENCE [LARGE SCALE GENOMIC DNA]</scope>
    <source>
        <strain evidence="6">DSM 12111</strain>
    </source>
</reference>
<dbReference type="RefSeq" id="WP_090382763.1">
    <property type="nucleotide sequence ID" value="NZ_CP156749.1"/>
</dbReference>
<accession>A0A1H5BUQ0</accession>
<dbReference type="Proteomes" id="UP000242849">
    <property type="component" value="Unassembled WGS sequence"/>
</dbReference>
<comment type="similarity">
    <text evidence="1">Belongs to the thioesterase family.</text>
</comment>
<dbReference type="GO" id="GO:0016787">
    <property type="term" value="F:hydrolase activity"/>
    <property type="evidence" value="ECO:0007669"/>
    <property type="project" value="UniProtKB-KW"/>
</dbReference>
<feature type="domain" description="Thioesterase TesA-like" evidence="3">
    <location>
        <begin position="24"/>
        <end position="214"/>
    </location>
</feature>
<evidence type="ECO:0000313" key="6">
    <source>
        <dbReference type="Proteomes" id="UP000242849"/>
    </source>
</evidence>
<name>A0A1H5BUQ0_PSEAG</name>
<dbReference type="InterPro" id="IPR020802">
    <property type="entry name" value="TesA-like"/>
</dbReference>
<proteinExistence type="inferred from homology"/>
<dbReference type="PANTHER" id="PTHR11487">
    <property type="entry name" value="THIOESTERASE"/>
    <property type="match status" value="1"/>
</dbReference>
<protein>
    <submittedName>
        <fullName evidence="4">Surfactin synthase thioesterase subunit</fullName>
    </submittedName>
</protein>
<dbReference type="SUPFAM" id="SSF53474">
    <property type="entry name" value="alpha/beta-Hydrolases"/>
    <property type="match status" value="1"/>
</dbReference>
<evidence type="ECO:0000256" key="2">
    <source>
        <dbReference type="ARBA" id="ARBA00022801"/>
    </source>
</evidence>
<evidence type="ECO:0000313" key="4">
    <source>
        <dbReference type="EMBL" id="SED58038.1"/>
    </source>
</evidence>
<dbReference type="SMART" id="SM00824">
    <property type="entry name" value="PKS_TE"/>
    <property type="match status" value="1"/>
</dbReference>
<dbReference type="InterPro" id="IPR001031">
    <property type="entry name" value="Thioesterase"/>
</dbReference>
<gene>
    <name evidence="4" type="ORF">SAMN05421553_2916</name>
    <name evidence="5" type="ORF">SAMN05421553_4919</name>
</gene>
<dbReference type="STRING" id="53406.SAMN05421553_2916"/>
<dbReference type="EMBL" id="FNSC01000002">
    <property type="protein sequence ID" value="SEE73103.1"/>
    <property type="molecule type" value="Genomic_DNA"/>
</dbReference>
<dbReference type="PANTHER" id="PTHR11487:SF0">
    <property type="entry name" value="S-ACYL FATTY ACID SYNTHASE THIOESTERASE, MEDIUM CHAIN"/>
    <property type="match status" value="1"/>
</dbReference>
<dbReference type="AlphaFoldDB" id="A0A1H5BUQ0"/>
<sequence length="259" mass="28421">MTVTASPWFSVVAQGKTPAALRLYCFPYAGAGHTVFQHWRARLTDDIELALIKLPGRGARFSEPHADSLDELAEALAQAIAETSEGPEHFAFFGHSMGALLAFETARALQKRGLSPRALLVSARTAPVAHGWRKRLSDLPDEAFLEVIRSMNGLPQEVLDNSDWLALFLPIIRADFALCENYRYCPGLPLACPIQVVAGRDDASVPLALLDGWAGETLAGCQSTLFAGGHFYLFEHETELLELIQRQLCSPRKNRHAAV</sequence>
<dbReference type="OrthoDB" id="8480037at2"/>
<dbReference type="InterPro" id="IPR029058">
    <property type="entry name" value="AB_hydrolase_fold"/>
</dbReference>
<keyword evidence="6" id="KW-1185">Reference proteome</keyword>
<organism evidence="4 6">
    <name type="scientific">Pseudomonas anguilliseptica</name>
    <dbReference type="NCBI Taxonomy" id="53406"/>
    <lineage>
        <taxon>Bacteria</taxon>
        <taxon>Pseudomonadati</taxon>
        <taxon>Pseudomonadota</taxon>
        <taxon>Gammaproteobacteria</taxon>
        <taxon>Pseudomonadales</taxon>
        <taxon>Pseudomonadaceae</taxon>
        <taxon>Pseudomonas</taxon>
    </lineage>
</organism>
<evidence type="ECO:0000313" key="5">
    <source>
        <dbReference type="EMBL" id="SEE73103.1"/>
    </source>
</evidence>